<sequence length="348" mass="40189">MKPRIHVMHEFATDGMPLSCSYIRLLQPLQHPSIAAEFDISSGLMLTEEAVDAVIVERLWHPHRMTIAMAEDLIATIRAKGAKLIYTLDDNLLDLHRDELHSGFPSEVDRLVVRLLLQAADAVIVSTEPLQQRCLQFNRRVFVVRNQLDERLFPVLPKPRDHDDIVIGYMGTFSHFDDLLSILGPLRSAMRRHQGKVRFEMVGITTNRAVLSLFEGYPYRIVHTGNDYHYPNFIPWARRELCWDIALAPLSDRPFNQYKSEIKYLDYGLLGFAGIYSDNNVYRTAVRHGENGLLAKDDAGWTEALDMLITDRNYRHQLVHNAFADVSQHRTWATQNVHWRDVLHQILD</sequence>
<comment type="caution">
    <text evidence="1">The sequence shown here is derived from an EMBL/GenBank/DDBJ whole genome shotgun (WGS) entry which is preliminary data.</text>
</comment>
<gene>
    <name evidence="1" type="ORF">PZA18_01875</name>
</gene>
<evidence type="ECO:0008006" key="3">
    <source>
        <dbReference type="Google" id="ProtNLM"/>
    </source>
</evidence>
<dbReference type="RefSeq" id="WP_284099082.1">
    <property type="nucleotide sequence ID" value="NZ_JARRAF010000002.1"/>
</dbReference>
<dbReference type="EMBL" id="JARRAF010000002">
    <property type="protein sequence ID" value="MDK2122792.1"/>
    <property type="molecule type" value="Genomic_DNA"/>
</dbReference>
<organism evidence="1 2">
    <name type="scientific">Parachitinimonas caeni</name>
    <dbReference type="NCBI Taxonomy" id="3031301"/>
    <lineage>
        <taxon>Bacteria</taxon>
        <taxon>Pseudomonadati</taxon>
        <taxon>Pseudomonadota</taxon>
        <taxon>Betaproteobacteria</taxon>
        <taxon>Neisseriales</taxon>
        <taxon>Chitinibacteraceae</taxon>
        <taxon>Parachitinimonas</taxon>
    </lineage>
</organism>
<dbReference type="SUPFAM" id="SSF53756">
    <property type="entry name" value="UDP-Glycosyltransferase/glycogen phosphorylase"/>
    <property type="match status" value="1"/>
</dbReference>
<keyword evidence="2" id="KW-1185">Reference proteome</keyword>
<dbReference type="Proteomes" id="UP001172778">
    <property type="component" value="Unassembled WGS sequence"/>
</dbReference>
<dbReference type="Gene3D" id="3.40.50.2000">
    <property type="entry name" value="Glycogen Phosphorylase B"/>
    <property type="match status" value="1"/>
</dbReference>
<accession>A0ABT7DRU2</accession>
<protein>
    <recommendedName>
        <fullName evidence="3">Glycosyltransferase family 4 protein</fullName>
    </recommendedName>
</protein>
<evidence type="ECO:0000313" key="1">
    <source>
        <dbReference type="EMBL" id="MDK2122792.1"/>
    </source>
</evidence>
<proteinExistence type="predicted"/>
<evidence type="ECO:0000313" key="2">
    <source>
        <dbReference type="Proteomes" id="UP001172778"/>
    </source>
</evidence>
<name>A0ABT7DRU2_9NEIS</name>
<reference evidence="1" key="1">
    <citation type="submission" date="2023-03" db="EMBL/GenBank/DDBJ databases">
        <title>Chitinimonas shenzhenensis gen. nov., sp. nov., a novel member of family Burkholderiaceae isolated from activated sludge collected in Shen Zhen, China.</title>
        <authorList>
            <person name="Wang X."/>
        </authorList>
    </citation>
    <scope>NUCLEOTIDE SEQUENCE</scope>
    <source>
        <strain evidence="1">DQS-5</strain>
    </source>
</reference>